<dbReference type="Proteomes" id="UP001266305">
    <property type="component" value="Unassembled WGS sequence"/>
</dbReference>
<proteinExistence type="predicted"/>
<gene>
    <name evidence="2" type="ORF">P7K49_008189</name>
</gene>
<evidence type="ECO:0000313" key="3">
    <source>
        <dbReference type="Proteomes" id="UP001266305"/>
    </source>
</evidence>
<keyword evidence="3" id="KW-1185">Reference proteome</keyword>
<comment type="caution">
    <text evidence="2">The sequence shown here is derived from an EMBL/GenBank/DDBJ whole genome shotgun (WGS) entry which is preliminary data.</text>
</comment>
<evidence type="ECO:0000256" key="1">
    <source>
        <dbReference type="SAM" id="MobiDB-lite"/>
    </source>
</evidence>
<feature type="region of interest" description="Disordered" evidence="1">
    <location>
        <begin position="1"/>
        <end position="78"/>
    </location>
</feature>
<feature type="region of interest" description="Disordered" evidence="1">
    <location>
        <begin position="111"/>
        <end position="192"/>
    </location>
</feature>
<organism evidence="2 3">
    <name type="scientific">Saguinus oedipus</name>
    <name type="common">Cotton-top tamarin</name>
    <name type="synonym">Oedipomidas oedipus</name>
    <dbReference type="NCBI Taxonomy" id="9490"/>
    <lineage>
        <taxon>Eukaryota</taxon>
        <taxon>Metazoa</taxon>
        <taxon>Chordata</taxon>
        <taxon>Craniata</taxon>
        <taxon>Vertebrata</taxon>
        <taxon>Euteleostomi</taxon>
        <taxon>Mammalia</taxon>
        <taxon>Eutheria</taxon>
        <taxon>Euarchontoglires</taxon>
        <taxon>Primates</taxon>
        <taxon>Haplorrhini</taxon>
        <taxon>Platyrrhini</taxon>
        <taxon>Cebidae</taxon>
        <taxon>Callitrichinae</taxon>
        <taxon>Saguinus</taxon>
    </lineage>
</organism>
<accession>A0ABQ9VX00</accession>
<sequence>MAEQGRKVQEELGRAQGLGRPRAPGEQRATAPRLLQIAAHRRPHRPSAGPGPGSNRQQSAADEEEAASCLAPGKEGRREGSWVALGVYLSPGSASSPACRTEKLVVQLEDDDPTRVTTIPPRAPHIAITATANTATAEPVRHRRSATGPPRAASMRSRPTGDTCDQQVPGRAAPPPASLTSSSRLFPPLSKG</sequence>
<reference evidence="2 3" key="1">
    <citation type="submission" date="2023-05" db="EMBL/GenBank/DDBJ databases">
        <title>B98-5 Cell Line De Novo Hybrid Assembly: An Optical Mapping Approach.</title>
        <authorList>
            <person name="Kananen K."/>
            <person name="Auerbach J.A."/>
            <person name="Kautto E."/>
            <person name="Blachly J.S."/>
        </authorList>
    </citation>
    <scope>NUCLEOTIDE SEQUENCE [LARGE SCALE GENOMIC DNA]</scope>
    <source>
        <strain evidence="2">B95-8</strain>
        <tissue evidence="2">Cell line</tissue>
    </source>
</reference>
<feature type="compositionally biased region" description="Low complexity" evidence="1">
    <location>
        <begin position="126"/>
        <end position="137"/>
    </location>
</feature>
<feature type="compositionally biased region" description="Basic and acidic residues" evidence="1">
    <location>
        <begin position="1"/>
        <end position="13"/>
    </location>
</feature>
<name>A0ABQ9VX00_SAGOE</name>
<dbReference type="EMBL" id="JASSZA010000004">
    <property type="protein sequence ID" value="KAK2113923.1"/>
    <property type="molecule type" value="Genomic_DNA"/>
</dbReference>
<evidence type="ECO:0000313" key="2">
    <source>
        <dbReference type="EMBL" id="KAK2113923.1"/>
    </source>
</evidence>
<protein>
    <submittedName>
        <fullName evidence="2">Uncharacterized protein</fullName>
    </submittedName>
</protein>